<comment type="caution">
    <text evidence="2">The sequence shown here is derived from an EMBL/GenBank/DDBJ whole genome shotgun (WGS) entry which is preliminary data.</text>
</comment>
<evidence type="ECO:0000313" key="2">
    <source>
        <dbReference type="EMBL" id="OGI76110.1"/>
    </source>
</evidence>
<dbReference type="EMBL" id="MFUG01000009">
    <property type="protein sequence ID" value="OGI76110.1"/>
    <property type="molecule type" value="Genomic_DNA"/>
</dbReference>
<gene>
    <name evidence="2" type="ORF">A3C67_01550</name>
</gene>
<evidence type="ECO:0000256" key="1">
    <source>
        <dbReference type="SAM" id="MobiDB-lite"/>
    </source>
</evidence>
<dbReference type="AlphaFoldDB" id="A0A1F6W2H2"/>
<name>A0A1F6W2H2_9BACT</name>
<feature type="non-terminal residue" evidence="2">
    <location>
        <position position="681"/>
    </location>
</feature>
<feature type="region of interest" description="Disordered" evidence="1">
    <location>
        <begin position="51"/>
        <end position="96"/>
    </location>
</feature>
<accession>A0A1F6W2H2</accession>
<proteinExistence type="predicted"/>
<dbReference type="STRING" id="1801756.A3C67_01550"/>
<organism evidence="2 3">
    <name type="scientific">Candidatus Nomurabacteria bacterium RIFCSPHIGHO2_02_FULL_42_19</name>
    <dbReference type="NCBI Taxonomy" id="1801756"/>
    <lineage>
        <taxon>Bacteria</taxon>
        <taxon>Candidatus Nomuraibacteriota</taxon>
    </lineage>
</organism>
<dbReference type="Proteomes" id="UP000179275">
    <property type="component" value="Unassembled WGS sequence"/>
</dbReference>
<sequence length="681" mass="72745">MKVAMKKITLLIINTTTVLLFAILILGLVFSFSVTKADPIAPVEELVEAPTENVLSPEQEVISDENNDTETSPTSEVVGVPTESVGTEEIAPPEAPPEILETLLDTLPEILPEEIVPPETPPEAPPETLETLLDTLPEILPEEIVSPETPPEPIILPDTEISIQNTLLTLPGNLSEPLTISSKNRISEIPLEMTVENGNIESALTEEDSSYFYRDVFINTDLKYEITENGIKEFIILKDKVHPALFQYQLNLDQFDPVQTSPSTVVLYKKGESGNNLFKLYTLSAPLMSDNEGRESTELVFTIKDNILTLTPDTMWLAQATYPVTIDPTIEVTVLNIHSHPVAGENWKVDFITVGVADLYISPADQATIDEDEFTTLTCGSEDRTLNAQILAGDVIFYPAWQCDGVATLSHLTLVTGNHHLLFEFAGAEEMATAEAFNAVINLSGTTNAADSLTVRVAVNGSLAAETGTTATSAWSISNVTVNSGEVVVVWLDGVADSAESTAVAKYDGTGDMTGIVLNTNVLSIGSVDDQSLTVADLDTSGTGYECTDDEDVMYDATTTALNVDGSCSTYTDETIQIESGDTLTVDSDETLTTDNLTITGTLTQTTTGVITATGNIASSGTFNGGSGAISTVDLTISGGTFNSTSGTMTLTRDWTHTAGGTFNHNTGTVKFALDNYTSGT</sequence>
<feature type="compositionally biased region" description="Low complexity" evidence="1">
    <location>
        <begin position="87"/>
        <end position="96"/>
    </location>
</feature>
<protein>
    <submittedName>
        <fullName evidence="2">Uncharacterized protein</fullName>
    </submittedName>
</protein>
<evidence type="ECO:0000313" key="3">
    <source>
        <dbReference type="Proteomes" id="UP000179275"/>
    </source>
</evidence>
<reference evidence="2 3" key="1">
    <citation type="journal article" date="2016" name="Nat. Commun.">
        <title>Thousands of microbial genomes shed light on interconnected biogeochemical processes in an aquifer system.</title>
        <authorList>
            <person name="Anantharaman K."/>
            <person name="Brown C.T."/>
            <person name="Hug L.A."/>
            <person name="Sharon I."/>
            <person name="Castelle C.J."/>
            <person name="Probst A.J."/>
            <person name="Thomas B.C."/>
            <person name="Singh A."/>
            <person name="Wilkins M.J."/>
            <person name="Karaoz U."/>
            <person name="Brodie E.L."/>
            <person name="Williams K.H."/>
            <person name="Hubbard S.S."/>
            <person name="Banfield J.F."/>
        </authorList>
    </citation>
    <scope>NUCLEOTIDE SEQUENCE [LARGE SCALE GENOMIC DNA]</scope>
</reference>